<evidence type="ECO:0000313" key="3">
    <source>
        <dbReference type="Proteomes" id="UP001497516"/>
    </source>
</evidence>
<dbReference type="PANTHER" id="PTHR33116">
    <property type="entry name" value="REVERSE TRANSCRIPTASE ZINC-BINDING DOMAIN-CONTAINING PROTEIN-RELATED-RELATED"/>
    <property type="match status" value="1"/>
</dbReference>
<sequence length="391" mass="44845">MATRLKKWTPDLISELQIAFTGGRLVQDNIIIVHEALHHFKNHKRGRRRDMMLKLDMKKAYDMVDWDCLEALLEKYGFEDRWCKWVSTCIRSVKFSILFNGEATDLFTLSRGIRQGDPLSPFLFILMSNALTFFIDKEVAQEHLKGIKLNSRCPTNTHCLFADDTFIFGKANIQEARKILDLISNYGAITGQEVNINKSSIFFSANVPVDEKASIIAHLGFASLNCHSKYLGVPTEWGNSKKETFSFLIQRMEKMGEAWKSLLLSHGGKEILLKAVIQAIPSYIMYLFHLPVNLNKKMDYLLTNFFWSGSMQKSSLHWCRKEVLCAPKFEGGLGFRSFKDFNMALLAKQAWRLLSSPDSLWSCLLKGLYFSRGDFMNAKKGSRSSWIWASL</sequence>
<dbReference type="SUPFAM" id="SSF56672">
    <property type="entry name" value="DNA/RNA polymerases"/>
    <property type="match status" value="1"/>
</dbReference>
<name>A0AAV2ED35_9ROSI</name>
<dbReference type="InterPro" id="IPR000477">
    <property type="entry name" value="RT_dom"/>
</dbReference>
<dbReference type="Proteomes" id="UP001497516">
    <property type="component" value="Chromosome 4"/>
</dbReference>
<evidence type="ECO:0000259" key="1">
    <source>
        <dbReference type="PROSITE" id="PS50878"/>
    </source>
</evidence>
<protein>
    <recommendedName>
        <fullName evidence="1">Reverse transcriptase domain-containing protein</fullName>
    </recommendedName>
</protein>
<dbReference type="PROSITE" id="PS50878">
    <property type="entry name" value="RT_POL"/>
    <property type="match status" value="1"/>
</dbReference>
<accession>A0AAV2ED35</accession>
<gene>
    <name evidence="2" type="ORF">LTRI10_LOCUS25122</name>
</gene>
<evidence type="ECO:0000313" key="2">
    <source>
        <dbReference type="EMBL" id="CAL1383881.1"/>
    </source>
</evidence>
<organism evidence="2 3">
    <name type="scientific">Linum trigynum</name>
    <dbReference type="NCBI Taxonomy" id="586398"/>
    <lineage>
        <taxon>Eukaryota</taxon>
        <taxon>Viridiplantae</taxon>
        <taxon>Streptophyta</taxon>
        <taxon>Embryophyta</taxon>
        <taxon>Tracheophyta</taxon>
        <taxon>Spermatophyta</taxon>
        <taxon>Magnoliopsida</taxon>
        <taxon>eudicotyledons</taxon>
        <taxon>Gunneridae</taxon>
        <taxon>Pentapetalae</taxon>
        <taxon>rosids</taxon>
        <taxon>fabids</taxon>
        <taxon>Malpighiales</taxon>
        <taxon>Linaceae</taxon>
        <taxon>Linum</taxon>
    </lineage>
</organism>
<keyword evidence="3" id="KW-1185">Reference proteome</keyword>
<dbReference type="AlphaFoldDB" id="A0AAV2ED35"/>
<reference evidence="2 3" key="1">
    <citation type="submission" date="2024-04" db="EMBL/GenBank/DDBJ databases">
        <authorList>
            <person name="Fracassetti M."/>
        </authorList>
    </citation>
    <scope>NUCLEOTIDE SEQUENCE [LARGE SCALE GENOMIC DNA]</scope>
</reference>
<dbReference type="InterPro" id="IPR043502">
    <property type="entry name" value="DNA/RNA_pol_sf"/>
</dbReference>
<feature type="domain" description="Reverse transcriptase" evidence="1">
    <location>
        <begin position="1"/>
        <end position="235"/>
    </location>
</feature>
<dbReference type="EMBL" id="OZ034817">
    <property type="protein sequence ID" value="CAL1383881.1"/>
    <property type="molecule type" value="Genomic_DNA"/>
</dbReference>
<proteinExistence type="predicted"/>
<dbReference type="PANTHER" id="PTHR33116:SF86">
    <property type="entry name" value="REVERSE TRANSCRIPTASE DOMAIN-CONTAINING PROTEIN"/>
    <property type="match status" value="1"/>
</dbReference>
<dbReference type="Pfam" id="PF00078">
    <property type="entry name" value="RVT_1"/>
    <property type="match status" value="1"/>
</dbReference>
<dbReference type="CDD" id="cd01650">
    <property type="entry name" value="RT_nLTR_like"/>
    <property type="match status" value="1"/>
</dbReference>